<keyword evidence="1" id="KW-0812">Transmembrane</keyword>
<evidence type="ECO:0000313" key="3">
    <source>
        <dbReference type="Proteomes" id="UP000593567"/>
    </source>
</evidence>
<feature type="transmembrane region" description="Helical" evidence="1">
    <location>
        <begin position="32"/>
        <end position="52"/>
    </location>
</feature>
<keyword evidence="1" id="KW-0472">Membrane</keyword>
<comment type="caution">
    <text evidence="2">The sequence shown here is derived from an EMBL/GenBank/DDBJ whole genome shotgun (WGS) entry which is preliminary data.</text>
</comment>
<dbReference type="AlphaFoldDB" id="A0A7J7KPV6"/>
<accession>A0A7J7KPV6</accession>
<name>A0A7J7KPV6_BUGNE</name>
<reference evidence="2" key="1">
    <citation type="submission" date="2020-06" db="EMBL/GenBank/DDBJ databases">
        <title>Draft genome of Bugula neritina, a colonial animal packing powerful symbionts and potential medicines.</title>
        <authorList>
            <person name="Rayko M."/>
        </authorList>
    </citation>
    <scope>NUCLEOTIDE SEQUENCE [LARGE SCALE GENOMIC DNA]</scope>
    <source>
        <strain evidence="2">Kwan_BN1</strain>
    </source>
</reference>
<keyword evidence="1" id="KW-1133">Transmembrane helix</keyword>
<keyword evidence="3" id="KW-1185">Reference proteome</keyword>
<dbReference type="Proteomes" id="UP000593567">
    <property type="component" value="Unassembled WGS sequence"/>
</dbReference>
<protein>
    <submittedName>
        <fullName evidence="2">Uncharacterized protein</fullName>
    </submittedName>
</protein>
<evidence type="ECO:0000313" key="2">
    <source>
        <dbReference type="EMBL" id="KAF6040103.1"/>
    </source>
</evidence>
<evidence type="ECO:0000256" key="1">
    <source>
        <dbReference type="SAM" id="Phobius"/>
    </source>
</evidence>
<proteinExistence type="predicted"/>
<gene>
    <name evidence="2" type="ORF">EB796_001576</name>
</gene>
<dbReference type="EMBL" id="VXIV02000181">
    <property type="protein sequence ID" value="KAF6040103.1"/>
    <property type="molecule type" value="Genomic_DNA"/>
</dbReference>
<feature type="transmembrane region" description="Helical" evidence="1">
    <location>
        <begin position="58"/>
        <end position="81"/>
    </location>
</feature>
<sequence>MCIATITLTLMTIMKMILPYDWQRCSSPYPQFYIFSVFVSFFSKQIFMFQMLCSGPGVSMLSSLSNIIILMLQRLCLLVFFT</sequence>
<organism evidence="2 3">
    <name type="scientific">Bugula neritina</name>
    <name type="common">Brown bryozoan</name>
    <name type="synonym">Sertularia neritina</name>
    <dbReference type="NCBI Taxonomy" id="10212"/>
    <lineage>
        <taxon>Eukaryota</taxon>
        <taxon>Metazoa</taxon>
        <taxon>Spiralia</taxon>
        <taxon>Lophotrochozoa</taxon>
        <taxon>Bryozoa</taxon>
        <taxon>Gymnolaemata</taxon>
        <taxon>Cheilostomatida</taxon>
        <taxon>Flustrina</taxon>
        <taxon>Buguloidea</taxon>
        <taxon>Bugulidae</taxon>
        <taxon>Bugula</taxon>
    </lineage>
</organism>